<dbReference type="PANTHER" id="PTHR21060">
    <property type="entry name" value="ACETATE KINASE"/>
    <property type="match status" value="1"/>
</dbReference>
<keyword evidence="3 6" id="KW-0547">Nucleotide-binding</keyword>
<sequence length="435" mass="48230">MILSLNCGSSSVKYQLYNWNKKKIMAKGLAERVTVGESVIVHEVPGREPLKLEKNCPDHQVAIQMILDTLLHESHPVISDLNQISGVGHRVVHGGEHFAKSTLINDEVIAAFEELFSLAPLHNPPNVLGIKAAQAIMPDVPHVAVLDTAFHQTMSKTSYIYPVPYEWYEKYGVRRYGFHGTSHLYVARRAAVMLKKDPFKVNLITCHLGNGVSLSAIKNGCSYDTSLGLTTMEGLVMGTRSGDVDPGLMPFLCAKENKTAQEIESVYLKKSGLLGISGKYTDRRDIEGAMKAGDERAKLAFDIEAYRLKKYIGSYYAALGHLDAVVFTGGAGEMGPLLREAAVSGMGELGMALDPELNKKAKSRNHEFEISAKDSRVKLFVIPTDEELVFTEDVVAIIEGRYDVHTKFKYAFEDPSYVNKMRDEAYQRELAKRKG</sequence>
<comment type="subcellular location">
    <subcellularLocation>
        <location evidence="6">Cytoplasm</location>
    </subcellularLocation>
</comment>
<dbReference type="NCBIfam" id="TIGR00016">
    <property type="entry name" value="ackA"/>
    <property type="match status" value="1"/>
</dbReference>
<comment type="similarity">
    <text evidence="1 6 7">Belongs to the acetokinase family.</text>
</comment>
<feature type="binding site" evidence="6">
    <location>
        <position position="6"/>
    </location>
    <ligand>
        <name>Mg(2+)</name>
        <dbReference type="ChEBI" id="CHEBI:18420"/>
    </ligand>
</feature>
<evidence type="ECO:0000256" key="5">
    <source>
        <dbReference type="ARBA" id="ARBA00022840"/>
    </source>
</evidence>
<reference evidence="8" key="1">
    <citation type="submission" date="2020-07" db="EMBL/GenBank/DDBJ databases">
        <title>Huge and variable diversity of episymbiotic CPR bacteria and DPANN archaea in groundwater ecosystems.</title>
        <authorList>
            <person name="He C.Y."/>
            <person name="Keren R."/>
            <person name="Whittaker M."/>
            <person name="Farag I.F."/>
            <person name="Doudna J."/>
            <person name="Cate J.H.D."/>
            <person name="Banfield J.F."/>
        </authorList>
    </citation>
    <scope>NUCLEOTIDE SEQUENCE</scope>
    <source>
        <strain evidence="8">NC_groundwater_1520_Pr4_B-0.1um_53_5</strain>
    </source>
</reference>
<evidence type="ECO:0000313" key="9">
    <source>
        <dbReference type="Proteomes" id="UP000736328"/>
    </source>
</evidence>
<organism evidence="8 9">
    <name type="scientific">candidate division TA06 bacterium</name>
    <dbReference type="NCBI Taxonomy" id="2250710"/>
    <lineage>
        <taxon>Bacteria</taxon>
        <taxon>Bacteria division TA06</taxon>
    </lineage>
</organism>
<keyword evidence="5 6" id="KW-0067">ATP-binding</keyword>
<evidence type="ECO:0000256" key="1">
    <source>
        <dbReference type="ARBA" id="ARBA00008748"/>
    </source>
</evidence>
<feature type="binding site" evidence="6">
    <location>
        <position position="13"/>
    </location>
    <ligand>
        <name>ATP</name>
        <dbReference type="ChEBI" id="CHEBI:30616"/>
    </ligand>
</feature>
<feature type="site" description="Transition state stabilizer" evidence="6">
    <location>
        <position position="240"/>
    </location>
</feature>
<dbReference type="EC" id="2.7.2.1" evidence="6"/>
<dbReference type="InterPro" id="IPR043129">
    <property type="entry name" value="ATPase_NBD"/>
</dbReference>
<dbReference type="PROSITE" id="PS01076">
    <property type="entry name" value="ACETATE_KINASE_2"/>
    <property type="match status" value="1"/>
</dbReference>
<dbReference type="GO" id="GO:0005737">
    <property type="term" value="C:cytoplasm"/>
    <property type="evidence" value="ECO:0007669"/>
    <property type="project" value="UniProtKB-SubCell"/>
</dbReference>
<comment type="catalytic activity">
    <reaction evidence="6">
        <text>acetate + ATP = acetyl phosphate + ADP</text>
        <dbReference type="Rhea" id="RHEA:11352"/>
        <dbReference type="ChEBI" id="CHEBI:22191"/>
        <dbReference type="ChEBI" id="CHEBI:30089"/>
        <dbReference type="ChEBI" id="CHEBI:30616"/>
        <dbReference type="ChEBI" id="CHEBI:456216"/>
        <dbReference type="EC" id="2.7.2.1"/>
    </reaction>
</comment>
<comment type="function">
    <text evidence="6">Catalyzes the formation of acetyl phosphate from acetate and ATP. Can also catalyze the reverse reaction.</text>
</comment>
<dbReference type="CDD" id="cd24010">
    <property type="entry name" value="ASKHA_NBD_AcK_PK"/>
    <property type="match status" value="1"/>
</dbReference>
<feature type="binding site" evidence="6">
    <location>
        <begin position="207"/>
        <end position="211"/>
    </location>
    <ligand>
        <name>ATP</name>
        <dbReference type="ChEBI" id="CHEBI:30616"/>
    </ligand>
</feature>
<feature type="binding site" evidence="6">
    <location>
        <position position="90"/>
    </location>
    <ligand>
        <name>substrate</name>
    </ligand>
</feature>
<dbReference type="GO" id="GO:0005524">
    <property type="term" value="F:ATP binding"/>
    <property type="evidence" value="ECO:0007669"/>
    <property type="project" value="UniProtKB-KW"/>
</dbReference>
<dbReference type="GO" id="GO:0008776">
    <property type="term" value="F:acetate kinase activity"/>
    <property type="evidence" value="ECO:0007669"/>
    <property type="project" value="UniProtKB-UniRule"/>
</dbReference>
<comment type="pathway">
    <text evidence="6">Metabolic intermediate biosynthesis; acetyl-CoA biosynthesis; acetyl-CoA from acetate: step 1/2.</text>
</comment>
<dbReference type="GO" id="GO:0000287">
    <property type="term" value="F:magnesium ion binding"/>
    <property type="evidence" value="ECO:0007669"/>
    <property type="project" value="UniProtKB-UniRule"/>
</dbReference>
<dbReference type="Gene3D" id="3.30.420.40">
    <property type="match status" value="2"/>
</dbReference>
<dbReference type="SUPFAM" id="SSF53067">
    <property type="entry name" value="Actin-like ATPase domain"/>
    <property type="match status" value="2"/>
</dbReference>
<evidence type="ECO:0000256" key="4">
    <source>
        <dbReference type="ARBA" id="ARBA00022777"/>
    </source>
</evidence>
<comment type="caution">
    <text evidence="6">Lacks conserved residue(s) required for the propagation of feature annotation.</text>
</comment>
<keyword evidence="6" id="KW-0460">Magnesium</keyword>
<dbReference type="Pfam" id="PF00871">
    <property type="entry name" value="Acetate_kinase"/>
    <property type="match status" value="1"/>
</dbReference>
<evidence type="ECO:0000256" key="2">
    <source>
        <dbReference type="ARBA" id="ARBA00022679"/>
    </source>
</evidence>
<keyword evidence="6" id="KW-0479">Metal-binding</keyword>
<dbReference type="PRINTS" id="PR00471">
    <property type="entry name" value="ACETATEKNASE"/>
</dbReference>
<dbReference type="Proteomes" id="UP000736328">
    <property type="component" value="Unassembled WGS sequence"/>
</dbReference>
<gene>
    <name evidence="6" type="primary">ackA</name>
    <name evidence="8" type="ORF">HY768_06700</name>
</gene>
<feature type="active site" description="Proton donor/acceptor" evidence="6">
    <location>
        <position position="147"/>
    </location>
</feature>
<dbReference type="InterPro" id="IPR000890">
    <property type="entry name" value="Aliphatic_acid_kin_short-chain"/>
</dbReference>
<dbReference type="PANTHER" id="PTHR21060:SF15">
    <property type="entry name" value="ACETATE KINASE-RELATED"/>
    <property type="match status" value="1"/>
</dbReference>
<dbReference type="GO" id="GO:0006085">
    <property type="term" value="P:acetyl-CoA biosynthetic process"/>
    <property type="evidence" value="ECO:0007669"/>
    <property type="project" value="UniProtKB-UniRule"/>
</dbReference>
<comment type="subunit">
    <text evidence="6">Homodimer.</text>
</comment>
<name>A0A933IBQ6_UNCT6</name>
<accession>A0A933IBQ6</accession>
<proteinExistence type="inferred from homology"/>
<keyword evidence="6" id="KW-0963">Cytoplasm</keyword>
<protein>
    <recommendedName>
        <fullName evidence="6">Acetate kinase</fullName>
        <ecNumber evidence="6">2.7.2.1</ecNumber>
    </recommendedName>
    <alternativeName>
        <fullName evidence="6">Acetokinase</fullName>
    </alternativeName>
</protein>
<feature type="site" description="Transition state stabilizer" evidence="6">
    <location>
        <position position="179"/>
    </location>
</feature>
<evidence type="ECO:0000256" key="7">
    <source>
        <dbReference type="RuleBase" id="RU003835"/>
    </source>
</evidence>
<dbReference type="PROSITE" id="PS01075">
    <property type="entry name" value="ACETATE_KINASE_1"/>
    <property type="match status" value="1"/>
</dbReference>
<dbReference type="InterPro" id="IPR023865">
    <property type="entry name" value="Aliphatic_acid_kinase_CS"/>
</dbReference>
<comment type="caution">
    <text evidence="8">The sequence shown here is derived from an EMBL/GenBank/DDBJ whole genome shotgun (WGS) entry which is preliminary data.</text>
</comment>
<dbReference type="GO" id="GO:0006083">
    <property type="term" value="P:acetate metabolic process"/>
    <property type="evidence" value="ECO:0007669"/>
    <property type="project" value="TreeGrafter"/>
</dbReference>
<keyword evidence="2 6" id="KW-0808">Transferase</keyword>
<dbReference type="HAMAP" id="MF_00020">
    <property type="entry name" value="Acetate_kinase"/>
    <property type="match status" value="1"/>
</dbReference>
<keyword evidence="4 6" id="KW-0418">Kinase</keyword>
<evidence type="ECO:0000256" key="3">
    <source>
        <dbReference type="ARBA" id="ARBA00022741"/>
    </source>
</evidence>
<dbReference type="PIRSF" id="PIRSF000722">
    <property type="entry name" value="Acetate_prop_kin"/>
    <property type="match status" value="1"/>
</dbReference>
<comment type="cofactor">
    <cofactor evidence="6">
        <name>Mg(2+)</name>
        <dbReference type="ChEBI" id="CHEBI:18420"/>
    </cofactor>
    <cofactor evidence="6">
        <name>Mn(2+)</name>
        <dbReference type="ChEBI" id="CHEBI:29035"/>
    </cofactor>
    <text evidence="6">Mg(2+). Can also accept Mn(2+).</text>
</comment>
<evidence type="ECO:0000256" key="6">
    <source>
        <dbReference type="HAMAP-Rule" id="MF_00020"/>
    </source>
</evidence>
<feature type="binding site" evidence="6">
    <location>
        <position position="386"/>
    </location>
    <ligand>
        <name>Mg(2+)</name>
        <dbReference type="ChEBI" id="CHEBI:18420"/>
    </ligand>
</feature>
<dbReference type="EMBL" id="JACQXR010000089">
    <property type="protein sequence ID" value="MBI4726897.1"/>
    <property type="molecule type" value="Genomic_DNA"/>
</dbReference>
<dbReference type="AlphaFoldDB" id="A0A933IBQ6"/>
<dbReference type="InterPro" id="IPR004372">
    <property type="entry name" value="Ac/propionate_kinase"/>
</dbReference>
<evidence type="ECO:0000313" key="8">
    <source>
        <dbReference type="EMBL" id="MBI4726897.1"/>
    </source>
</evidence>
<feature type="binding site" evidence="6">
    <location>
        <begin position="282"/>
        <end position="284"/>
    </location>
    <ligand>
        <name>ATP</name>
        <dbReference type="ChEBI" id="CHEBI:30616"/>
    </ligand>
</feature>